<gene>
    <name evidence="8" type="ORF">FHP91_03635</name>
</gene>
<evidence type="ECO:0000256" key="1">
    <source>
        <dbReference type="ARBA" id="ARBA00004141"/>
    </source>
</evidence>
<evidence type="ECO:0000256" key="2">
    <source>
        <dbReference type="ARBA" id="ARBA00007362"/>
    </source>
</evidence>
<evidence type="ECO:0000256" key="3">
    <source>
        <dbReference type="ARBA" id="ARBA00022692"/>
    </source>
</evidence>
<dbReference type="PANTHER" id="PTHR32322:SF2">
    <property type="entry name" value="EAMA DOMAIN-CONTAINING PROTEIN"/>
    <property type="match status" value="1"/>
</dbReference>
<feature type="transmembrane region" description="Helical" evidence="6">
    <location>
        <begin position="30"/>
        <end position="54"/>
    </location>
</feature>
<name>A0A557R0S5_9RHOO</name>
<sequence>MPVSLAYLGVILIWSTTPLAIQWSTEGTGFAFAVLARMVIGVVIGTIILVAGRIRFPLHSKARQSYVVGGLGLLAGMGFTYWAARYVHSGLISVMFGLSPLVAGVLAALWLGERSLTRPRLIGAGLGLTGLAVIFLHGGTRGGPNALAGLGALLIAVVCYTAAMVWLKRIGDDSPPLATTVGTLSVSLPGFALLWWLTDGTLPQSIPLRSGAAIVYLGVFGSVIGFALYYYCIRHMEASRVALITLMTPVLALLLGQALNGEETGPRLWAGTALILTGLAIYQWESLRGWQRGRRERRQSAPGV</sequence>
<feature type="transmembrane region" description="Helical" evidence="6">
    <location>
        <begin position="66"/>
        <end position="84"/>
    </location>
</feature>
<dbReference type="AlphaFoldDB" id="A0A557R0S5"/>
<dbReference type="SUPFAM" id="SSF103481">
    <property type="entry name" value="Multidrug resistance efflux transporter EmrE"/>
    <property type="match status" value="2"/>
</dbReference>
<feature type="transmembrane region" description="Helical" evidence="6">
    <location>
        <begin position="238"/>
        <end position="256"/>
    </location>
</feature>
<dbReference type="OrthoDB" id="5186724at2"/>
<evidence type="ECO:0000256" key="4">
    <source>
        <dbReference type="ARBA" id="ARBA00022989"/>
    </source>
</evidence>
<evidence type="ECO:0000259" key="7">
    <source>
        <dbReference type="Pfam" id="PF00892"/>
    </source>
</evidence>
<feature type="transmembrane region" description="Helical" evidence="6">
    <location>
        <begin position="179"/>
        <end position="198"/>
    </location>
</feature>
<dbReference type="GO" id="GO:0016020">
    <property type="term" value="C:membrane"/>
    <property type="evidence" value="ECO:0007669"/>
    <property type="project" value="UniProtKB-SubCell"/>
</dbReference>
<accession>A0A557R0S5</accession>
<dbReference type="InterPro" id="IPR037185">
    <property type="entry name" value="EmrE-like"/>
</dbReference>
<dbReference type="RefSeq" id="WP_144308288.1">
    <property type="nucleotide sequence ID" value="NZ_VMNK01000003.1"/>
</dbReference>
<evidence type="ECO:0000313" key="8">
    <source>
        <dbReference type="EMBL" id="TVO58765.1"/>
    </source>
</evidence>
<evidence type="ECO:0000256" key="6">
    <source>
        <dbReference type="SAM" id="Phobius"/>
    </source>
</evidence>
<dbReference type="PANTHER" id="PTHR32322">
    <property type="entry name" value="INNER MEMBRANE TRANSPORTER"/>
    <property type="match status" value="1"/>
</dbReference>
<proteinExistence type="inferred from homology"/>
<feature type="domain" description="EamA" evidence="7">
    <location>
        <begin position="5"/>
        <end position="135"/>
    </location>
</feature>
<feature type="transmembrane region" description="Helical" evidence="6">
    <location>
        <begin position="121"/>
        <end position="140"/>
    </location>
</feature>
<dbReference type="InterPro" id="IPR050638">
    <property type="entry name" value="AA-Vitamin_Transporters"/>
</dbReference>
<feature type="transmembrane region" description="Helical" evidence="6">
    <location>
        <begin position="146"/>
        <end position="167"/>
    </location>
</feature>
<protein>
    <submittedName>
        <fullName evidence="8">DMT family transporter</fullName>
    </submittedName>
</protein>
<feature type="transmembrane region" description="Helical" evidence="6">
    <location>
        <begin position="210"/>
        <end position="231"/>
    </location>
</feature>
<evidence type="ECO:0000313" key="9">
    <source>
        <dbReference type="Proteomes" id="UP000319502"/>
    </source>
</evidence>
<feature type="transmembrane region" description="Helical" evidence="6">
    <location>
        <begin position="268"/>
        <end position="287"/>
    </location>
</feature>
<keyword evidence="5 6" id="KW-0472">Membrane</keyword>
<reference evidence="8 9" key="1">
    <citation type="submission" date="2019-07" db="EMBL/GenBank/DDBJ databases">
        <title>The pathways for chlorine oxyanion respiration interact through the shared metabolite chlorate.</title>
        <authorList>
            <person name="Barnum T.P."/>
            <person name="Cheng Y."/>
            <person name="Hill K.A."/>
            <person name="Lucas L.N."/>
            <person name="Carlson H.K."/>
            <person name="Coates J.D."/>
        </authorList>
    </citation>
    <scope>NUCLEOTIDE SEQUENCE [LARGE SCALE GENOMIC DNA]</scope>
    <source>
        <strain evidence="8 9">SFB-3</strain>
    </source>
</reference>
<comment type="caution">
    <text evidence="8">The sequence shown here is derived from an EMBL/GenBank/DDBJ whole genome shotgun (WGS) entry which is preliminary data.</text>
</comment>
<keyword evidence="3 6" id="KW-0812">Transmembrane</keyword>
<feature type="domain" description="EamA" evidence="7">
    <location>
        <begin position="149"/>
        <end position="281"/>
    </location>
</feature>
<comment type="subcellular location">
    <subcellularLocation>
        <location evidence="1">Membrane</location>
        <topology evidence="1">Multi-pass membrane protein</topology>
    </subcellularLocation>
</comment>
<dbReference type="Gene3D" id="1.10.3730.20">
    <property type="match status" value="1"/>
</dbReference>
<comment type="similarity">
    <text evidence="2">Belongs to the EamA transporter family.</text>
</comment>
<keyword evidence="4 6" id="KW-1133">Transmembrane helix</keyword>
<dbReference type="InterPro" id="IPR000620">
    <property type="entry name" value="EamA_dom"/>
</dbReference>
<dbReference type="EMBL" id="VMNK01000003">
    <property type="protein sequence ID" value="TVO58765.1"/>
    <property type="molecule type" value="Genomic_DNA"/>
</dbReference>
<organism evidence="8 9">
    <name type="scientific">Denitromonas halophila</name>
    <dbReference type="NCBI Taxonomy" id="1629404"/>
    <lineage>
        <taxon>Bacteria</taxon>
        <taxon>Pseudomonadati</taxon>
        <taxon>Pseudomonadota</taxon>
        <taxon>Betaproteobacteria</taxon>
        <taxon>Rhodocyclales</taxon>
        <taxon>Zoogloeaceae</taxon>
        <taxon>Denitromonas</taxon>
    </lineage>
</organism>
<feature type="transmembrane region" description="Helical" evidence="6">
    <location>
        <begin position="90"/>
        <end position="109"/>
    </location>
</feature>
<keyword evidence="9" id="KW-1185">Reference proteome</keyword>
<evidence type="ECO:0000256" key="5">
    <source>
        <dbReference type="ARBA" id="ARBA00023136"/>
    </source>
</evidence>
<dbReference type="Proteomes" id="UP000319502">
    <property type="component" value="Unassembled WGS sequence"/>
</dbReference>
<dbReference type="Pfam" id="PF00892">
    <property type="entry name" value="EamA"/>
    <property type="match status" value="2"/>
</dbReference>